<comment type="caution">
    <text evidence="1">The sequence shown here is derived from an EMBL/GenBank/DDBJ whole genome shotgun (WGS) entry which is preliminary data.</text>
</comment>
<name>A0ABQ9E195_TEGGR</name>
<reference evidence="1 2" key="1">
    <citation type="submission" date="2022-12" db="EMBL/GenBank/DDBJ databases">
        <title>Chromosome-level genome of Tegillarca granosa.</title>
        <authorList>
            <person name="Kim J."/>
        </authorList>
    </citation>
    <scope>NUCLEOTIDE SEQUENCE [LARGE SCALE GENOMIC DNA]</scope>
    <source>
        <strain evidence="1">Teg-2019</strain>
        <tissue evidence="1">Adductor muscle</tissue>
    </source>
</reference>
<keyword evidence="2" id="KW-1185">Reference proteome</keyword>
<evidence type="ECO:0000313" key="2">
    <source>
        <dbReference type="Proteomes" id="UP001217089"/>
    </source>
</evidence>
<protein>
    <submittedName>
        <fullName evidence="1">Uncharacterized protein</fullName>
    </submittedName>
</protein>
<dbReference type="Proteomes" id="UP001217089">
    <property type="component" value="Unassembled WGS sequence"/>
</dbReference>
<accession>A0ABQ9E195</accession>
<gene>
    <name evidence="1" type="ORF">KUTeg_023283</name>
</gene>
<sequence>MIIKLVLLIDYWRLYDNMKSHIDKISICLWDFGGCIYKIQKRMYIIYICVTSISIDIQYDRFQITINKLNSKRVILTGFCLLFIHASNSTTKYDL</sequence>
<proteinExistence type="predicted"/>
<organism evidence="1 2">
    <name type="scientific">Tegillarca granosa</name>
    <name type="common">Malaysian cockle</name>
    <name type="synonym">Anadara granosa</name>
    <dbReference type="NCBI Taxonomy" id="220873"/>
    <lineage>
        <taxon>Eukaryota</taxon>
        <taxon>Metazoa</taxon>
        <taxon>Spiralia</taxon>
        <taxon>Lophotrochozoa</taxon>
        <taxon>Mollusca</taxon>
        <taxon>Bivalvia</taxon>
        <taxon>Autobranchia</taxon>
        <taxon>Pteriomorphia</taxon>
        <taxon>Arcoida</taxon>
        <taxon>Arcoidea</taxon>
        <taxon>Arcidae</taxon>
        <taxon>Tegillarca</taxon>
    </lineage>
</organism>
<dbReference type="EMBL" id="JARBDR010000921">
    <property type="protein sequence ID" value="KAJ8299223.1"/>
    <property type="molecule type" value="Genomic_DNA"/>
</dbReference>
<evidence type="ECO:0000313" key="1">
    <source>
        <dbReference type="EMBL" id="KAJ8299223.1"/>
    </source>
</evidence>